<dbReference type="EMBL" id="BTSY01000005">
    <property type="protein sequence ID" value="GMT29289.1"/>
    <property type="molecule type" value="Genomic_DNA"/>
</dbReference>
<dbReference type="Proteomes" id="UP001432322">
    <property type="component" value="Unassembled WGS sequence"/>
</dbReference>
<name>A0AAV5WHJ7_9BILA</name>
<dbReference type="AlphaFoldDB" id="A0AAV5WHJ7"/>
<sequence>MVPSDEERDETRDNLKDDSEHDEHRFSLDDTVGKQIGGEGVHNPDVEMDHPRSMTRAVENFDAGENGKDDKEEESEETGKRGVIGSAESSWSRVRSIELEDEHRR</sequence>
<organism evidence="2 3">
    <name type="scientific">Pristionchus fissidentatus</name>
    <dbReference type="NCBI Taxonomy" id="1538716"/>
    <lineage>
        <taxon>Eukaryota</taxon>
        <taxon>Metazoa</taxon>
        <taxon>Ecdysozoa</taxon>
        <taxon>Nematoda</taxon>
        <taxon>Chromadorea</taxon>
        <taxon>Rhabditida</taxon>
        <taxon>Rhabditina</taxon>
        <taxon>Diplogasteromorpha</taxon>
        <taxon>Diplogasteroidea</taxon>
        <taxon>Neodiplogasteridae</taxon>
        <taxon>Pristionchus</taxon>
    </lineage>
</organism>
<feature type="compositionally biased region" description="Basic and acidic residues" evidence="1">
    <location>
        <begin position="95"/>
        <end position="105"/>
    </location>
</feature>
<comment type="caution">
    <text evidence="2">The sequence shown here is derived from an EMBL/GenBank/DDBJ whole genome shotgun (WGS) entry which is preliminary data.</text>
</comment>
<feature type="non-terminal residue" evidence="2">
    <location>
        <position position="105"/>
    </location>
</feature>
<accession>A0AAV5WHJ7</accession>
<evidence type="ECO:0000313" key="3">
    <source>
        <dbReference type="Proteomes" id="UP001432322"/>
    </source>
</evidence>
<protein>
    <submittedName>
        <fullName evidence="2">Uncharacterized protein</fullName>
    </submittedName>
</protein>
<proteinExistence type="predicted"/>
<feature type="compositionally biased region" description="Basic and acidic residues" evidence="1">
    <location>
        <begin position="42"/>
        <end position="52"/>
    </location>
</feature>
<reference evidence="2" key="1">
    <citation type="submission" date="2023-10" db="EMBL/GenBank/DDBJ databases">
        <title>Genome assembly of Pristionchus species.</title>
        <authorList>
            <person name="Yoshida K."/>
            <person name="Sommer R.J."/>
        </authorList>
    </citation>
    <scope>NUCLEOTIDE SEQUENCE</scope>
    <source>
        <strain evidence="2">RS5133</strain>
    </source>
</reference>
<evidence type="ECO:0000313" key="2">
    <source>
        <dbReference type="EMBL" id="GMT29289.1"/>
    </source>
</evidence>
<keyword evidence="3" id="KW-1185">Reference proteome</keyword>
<evidence type="ECO:0000256" key="1">
    <source>
        <dbReference type="SAM" id="MobiDB-lite"/>
    </source>
</evidence>
<feature type="region of interest" description="Disordered" evidence="1">
    <location>
        <begin position="1"/>
        <end position="105"/>
    </location>
</feature>
<gene>
    <name evidence="2" type="ORF">PFISCL1PPCAC_20586</name>
</gene>
<feature type="compositionally biased region" description="Basic and acidic residues" evidence="1">
    <location>
        <begin position="9"/>
        <end position="32"/>
    </location>
</feature>